<accession>W4V6B6</accession>
<dbReference type="Proteomes" id="UP000019109">
    <property type="component" value="Unassembled WGS sequence"/>
</dbReference>
<evidence type="ECO:0000313" key="2">
    <source>
        <dbReference type="Proteomes" id="UP000019109"/>
    </source>
</evidence>
<organism evidence="1 2">
    <name type="scientific">Acetivibrio straminisolvens JCM 21531</name>
    <dbReference type="NCBI Taxonomy" id="1294263"/>
    <lineage>
        <taxon>Bacteria</taxon>
        <taxon>Bacillati</taxon>
        <taxon>Bacillota</taxon>
        <taxon>Clostridia</taxon>
        <taxon>Eubacteriales</taxon>
        <taxon>Oscillospiraceae</taxon>
        <taxon>Acetivibrio</taxon>
    </lineage>
</organism>
<reference evidence="1" key="1">
    <citation type="journal article" date="2014" name="Genome Announc.">
        <title>Draft Genome Sequence of Clostridium straminisolvens Strain JCM 21531T, Isolated from a Cellulose-Degrading Bacterial Community.</title>
        <authorList>
            <person name="Yuki M."/>
            <person name="Oshima K."/>
            <person name="Suda W."/>
            <person name="Sakamoto M."/>
            <person name="Kitamura K."/>
            <person name="Iida T."/>
            <person name="Hattori M."/>
            <person name="Ohkuma M."/>
        </authorList>
    </citation>
    <scope>NUCLEOTIDE SEQUENCE [LARGE SCALE GENOMIC DNA]</scope>
    <source>
        <strain evidence="1">JCM 21531</strain>
    </source>
</reference>
<sequence length="53" mass="6503">MKQLLLEFQRDSGYYDIFIENLKVFSDSYWEYFEIILDANKAFLNKYPRVDNV</sequence>
<protein>
    <submittedName>
        <fullName evidence="1">Uncharacterized protein</fullName>
    </submittedName>
</protein>
<keyword evidence="2" id="KW-1185">Reference proteome</keyword>
<gene>
    <name evidence="1" type="ORF">JCM21531_2208</name>
</gene>
<dbReference type="AlphaFoldDB" id="W4V6B6"/>
<evidence type="ECO:0000313" key="1">
    <source>
        <dbReference type="EMBL" id="GAE88737.1"/>
    </source>
</evidence>
<dbReference type="STRING" id="1294263.JCM21531_2208"/>
<proteinExistence type="predicted"/>
<dbReference type="EMBL" id="BAVR01000023">
    <property type="protein sequence ID" value="GAE88737.1"/>
    <property type="molecule type" value="Genomic_DNA"/>
</dbReference>
<comment type="caution">
    <text evidence="1">The sequence shown here is derived from an EMBL/GenBank/DDBJ whole genome shotgun (WGS) entry which is preliminary data.</text>
</comment>
<name>W4V6B6_9FIRM</name>